<proteinExistence type="predicted"/>
<reference evidence="1 3" key="2">
    <citation type="journal article" date="2013" name="Nature">
        <title>Insights into bilaterian evolution from three spiralian genomes.</title>
        <authorList>
            <person name="Simakov O."/>
            <person name="Marletaz F."/>
            <person name="Cho S.J."/>
            <person name="Edsinger-Gonzales E."/>
            <person name="Havlak P."/>
            <person name="Hellsten U."/>
            <person name="Kuo D.H."/>
            <person name="Larsson T."/>
            <person name="Lv J."/>
            <person name="Arendt D."/>
            <person name="Savage R."/>
            <person name="Osoegawa K."/>
            <person name="de Jong P."/>
            <person name="Grimwood J."/>
            <person name="Chapman J.A."/>
            <person name="Shapiro H."/>
            <person name="Aerts A."/>
            <person name="Otillar R.P."/>
            <person name="Terry A.Y."/>
            <person name="Boore J.L."/>
            <person name="Grigoriev I.V."/>
            <person name="Lindberg D.R."/>
            <person name="Seaver E.C."/>
            <person name="Weisblat D.A."/>
            <person name="Putnam N.H."/>
            <person name="Rokhsar D.S."/>
        </authorList>
    </citation>
    <scope>NUCLEOTIDE SEQUENCE</scope>
    <source>
        <strain evidence="1 3">I ESC-2004</strain>
    </source>
</reference>
<gene>
    <name evidence="1" type="ORF">CAPTEDRAFT_209446</name>
</gene>
<name>R7UVM8_CAPTE</name>
<dbReference type="EMBL" id="AMQN01007076">
    <property type="status" value="NOT_ANNOTATED_CDS"/>
    <property type="molecule type" value="Genomic_DNA"/>
</dbReference>
<protein>
    <submittedName>
        <fullName evidence="1 2">Uncharacterized protein</fullName>
    </submittedName>
</protein>
<dbReference type="HOGENOM" id="CLU_2148217_0_0_1"/>
<dbReference type="EnsemblMetazoa" id="CapteT209446">
    <property type="protein sequence ID" value="CapteP209446"/>
    <property type="gene ID" value="CapteG209446"/>
</dbReference>
<dbReference type="AlphaFoldDB" id="R7UVM8"/>
<accession>R7UVM8</accession>
<dbReference type="EMBL" id="KB299905">
    <property type="protein sequence ID" value="ELU07446.1"/>
    <property type="molecule type" value="Genomic_DNA"/>
</dbReference>
<evidence type="ECO:0000313" key="2">
    <source>
        <dbReference type="EnsemblMetazoa" id="CapteP209446"/>
    </source>
</evidence>
<reference evidence="3" key="1">
    <citation type="submission" date="2012-12" db="EMBL/GenBank/DDBJ databases">
        <authorList>
            <person name="Hellsten U."/>
            <person name="Grimwood J."/>
            <person name="Chapman J.A."/>
            <person name="Shapiro H."/>
            <person name="Aerts A."/>
            <person name="Otillar R.P."/>
            <person name="Terry A.Y."/>
            <person name="Boore J.L."/>
            <person name="Simakov O."/>
            <person name="Marletaz F."/>
            <person name="Cho S.-J."/>
            <person name="Edsinger-Gonzales E."/>
            <person name="Havlak P."/>
            <person name="Kuo D.-H."/>
            <person name="Larsson T."/>
            <person name="Lv J."/>
            <person name="Arendt D."/>
            <person name="Savage R."/>
            <person name="Osoegawa K."/>
            <person name="de Jong P."/>
            <person name="Lindberg D.R."/>
            <person name="Seaver E.C."/>
            <person name="Weisblat D.A."/>
            <person name="Putnam N.H."/>
            <person name="Grigoriev I.V."/>
            <person name="Rokhsar D.S."/>
        </authorList>
    </citation>
    <scope>NUCLEOTIDE SEQUENCE</scope>
    <source>
        <strain evidence="3">I ESC-2004</strain>
    </source>
</reference>
<sequence length="112" mass="13011">MNSFDGRSNRVMEAGSGTRYSRMSINLCWSIVTPLSRRIRNGLCWFFIEPEKEPIVDREGLCPLQKPKEIWITCLYSFHLKLISEMNTYCFPLGVHFTGYTPENKEAIMKPS</sequence>
<organism evidence="1">
    <name type="scientific">Capitella teleta</name>
    <name type="common">Polychaete worm</name>
    <dbReference type="NCBI Taxonomy" id="283909"/>
    <lineage>
        <taxon>Eukaryota</taxon>
        <taxon>Metazoa</taxon>
        <taxon>Spiralia</taxon>
        <taxon>Lophotrochozoa</taxon>
        <taxon>Annelida</taxon>
        <taxon>Polychaeta</taxon>
        <taxon>Sedentaria</taxon>
        <taxon>Scolecida</taxon>
        <taxon>Capitellidae</taxon>
        <taxon>Capitella</taxon>
    </lineage>
</organism>
<reference evidence="2" key="3">
    <citation type="submission" date="2015-06" db="UniProtKB">
        <authorList>
            <consortium name="EnsemblMetazoa"/>
        </authorList>
    </citation>
    <scope>IDENTIFICATION</scope>
</reference>
<keyword evidence="3" id="KW-1185">Reference proteome</keyword>
<dbReference type="Proteomes" id="UP000014760">
    <property type="component" value="Unassembled WGS sequence"/>
</dbReference>
<evidence type="ECO:0000313" key="1">
    <source>
        <dbReference type="EMBL" id="ELU07446.1"/>
    </source>
</evidence>
<evidence type="ECO:0000313" key="3">
    <source>
        <dbReference type="Proteomes" id="UP000014760"/>
    </source>
</evidence>